<comment type="caution">
    <text evidence="3">The sequence shown here is derived from an EMBL/GenBank/DDBJ whole genome shotgun (WGS) entry which is preliminary data.</text>
</comment>
<dbReference type="InterPro" id="IPR029017">
    <property type="entry name" value="Enolase-like_N"/>
</dbReference>
<dbReference type="InterPro" id="IPR029065">
    <property type="entry name" value="Enolase_C-like"/>
</dbReference>
<dbReference type="RefSeq" id="WP_254745438.1">
    <property type="nucleotide sequence ID" value="NZ_JANCLU010000023.1"/>
</dbReference>
<dbReference type="SMART" id="SM00922">
    <property type="entry name" value="MR_MLE"/>
    <property type="match status" value="1"/>
</dbReference>
<dbReference type="Pfam" id="PF02746">
    <property type="entry name" value="MR_MLE_N"/>
    <property type="match status" value="1"/>
</dbReference>
<dbReference type="SUPFAM" id="SSF54826">
    <property type="entry name" value="Enolase N-terminal domain-like"/>
    <property type="match status" value="1"/>
</dbReference>
<feature type="domain" description="Mandelate racemase/muconate lactonizing enzyme C-terminal" evidence="2">
    <location>
        <begin position="146"/>
        <end position="241"/>
    </location>
</feature>
<keyword evidence="1" id="KW-0456">Lyase</keyword>
<name>A0ABT1LIM4_9HYPH</name>
<dbReference type="CDD" id="cd03316">
    <property type="entry name" value="MR_like"/>
    <property type="match status" value="1"/>
</dbReference>
<accession>A0ABT1LIM4</accession>
<dbReference type="SFLD" id="SFLDG00179">
    <property type="entry name" value="mandelate_racemase"/>
    <property type="match status" value="1"/>
</dbReference>
<dbReference type="PANTHER" id="PTHR48080">
    <property type="entry name" value="D-GALACTONATE DEHYDRATASE-RELATED"/>
    <property type="match status" value="1"/>
</dbReference>
<dbReference type="SUPFAM" id="SSF51604">
    <property type="entry name" value="Enolase C-terminal domain-like"/>
    <property type="match status" value="1"/>
</dbReference>
<evidence type="ECO:0000313" key="3">
    <source>
        <dbReference type="EMBL" id="MCP8940565.1"/>
    </source>
</evidence>
<dbReference type="InterPro" id="IPR013341">
    <property type="entry name" value="Mandelate_racemase_N_dom"/>
</dbReference>
<evidence type="ECO:0000259" key="2">
    <source>
        <dbReference type="SMART" id="SM00922"/>
    </source>
</evidence>
<dbReference type="Proteomes" id="UP001205890">
    <property type="component" value="Unassembled WGS sequence"/>
</dbReference>
<proteinExistence type="predicted"/>
<dbReference type="SFLD" id="SFLDS00001">
    <property type="entry name" value="Enolase"/>
    <property type="match status" value="1"/>
</dbReference>
<dbReference type="Gene3D" id="3.20.20.120">
    <property type="entry name" value="Enolase-like C-terminal domain"/>
    <property type="match status" value="1"/>
</dbReference>
<evidence type="ECO:0000313" key="4">
    <source>
        <dbReference type="Proteomes" id="UP001205890"/>
    </source>
</evidence>
<dbReference type="InterPro" id="IPR013342">
    <property type="entry name" value="Mandelate_racemase_C"/>
</dbReference>
<dbReference type="PANTHER" id="PTHR48080:SF2">
    <property type="entry name" value="D-GALACTONATE DEHYDRATASE"/>
    <property type="match status" value="1"/>
</dbReference>
<protein>
    <submittedName>
        <fullName evidence="3">Mandelate racemase/muconate lactonizing enzyme family protein</fullName>
    </submittedName>
</protein>
<evidence type="ECO:0000256" key="1">
    <source>
        <dbReference type="ARBA" id="ARBA00023239"/>
    </source>
</evidence>
<gene>
    <name evidence="3" type="ORF">NK718_18725</name>
</gene>
<reference evidence="3 4" key="1">
    <citation type="submission" date="2022-07" db="EMBL/GenBank/DDBJ databases">
        <authorList>
            <person name="Li W.-J."/>
            <person name="Deng Q.-Q."/>
        </authorList>
    </citation>
    <scope>NUCLEOTIDE SEQUENCE [LARGE SCALE GENOMIC DNA]</scope>
    <source>
        <strain evidence="3 4">SYSU M60028</strain>
    </source>
</reference>
<dbReference type="InterPro" id="IPR036849">
    <property type="entry name" value="Enolase-like_C_sf"/>
</dbReference>
<dbReference type="Gene3D" id="3.30.390.10">
    <property type="entry name" value="Enolase-like, N-terminal domain"/>
    <property type="match status" value="1"/>
</dbReference>
<dbReference type="Pfam" id="PF13378">
    <property type="entry name" value="MR_MLE_C"/>
    <property type="match status" value="1"/>
</dbReference>
<dbReference type="InterPro" id="IPR034593">
    <property type="entry name" value="DgoD-like"/>
</dbReference>
<sequence length="407" mass="44360">MKITEVKTFLMHAGAPNLKRWAADGSFGHESFSKNLTGTRNWLFVKVYTDEGVTGIGECSGWPRVIQTAVQDLSRLLIGEDPTHIERIWQKMAIAIMGHGMTGTVGAGAMTGIDMALWDIKGKALGVPVWNLLGGKIRDRIRIYGHANTAEAALSLKERGVTAIKCGGVSNPVKKVAMLREAVGDEVDIAIDLHGPPWLTPADAAQVCRALEPFNMMWVEDPVAPENLEGFRRIREHSSVTLAAGERQATIFGERELIERELVDVIQPDTGRAGGITQMKKIAAMAEAHHIGFAPHSGSLGPVAEYAALHVLSAIPNGLILERIEDDWEGREKTVIPHPRSQDGHLLVPDAPGLGVDIDEAFVAQFPSEGNVSIPISEASGSYAEGTFREHVYVQTRTRRARYFKDT</sequence>
<dbReference type="EMBL" id="JANCLU010000023">
    <property type="protein sequence ID" value="MCP8940565.1"/>
    <property type="molecule type" value="Genomic_DNA"/>
</dbReference>
<keyword evidence="4" id="KW-1185">Reference proteome</keyword>
<organism evidence="3 4">
    <name type="scientific">Alsobacter ponti</name>
    <dbReference type="NCBI Taxonomy" id="2962936"/>
    <lineage>
        <taxon>Bacteria</taxon>
        <taxon>Pseudomonadati</taxon>
        <taxon>Pseudomonadota</taxon>
        <taxon>Alphaproteobacteria</taxon>
        <taxon>Hyphomicrobiales</taxon>
        <taxon>Alsobacteraceae</taxon>
        <taxon>Alsobacter</taxon>
    </lineage>
</organism>